<evidence type="ECO:0000256" key="1">
    <source>
        <dbReference type="SAM" id="MobiDB-lite"/>
    </source>
</evidence>
<keyword evidence="2" id="KW-0812">Transmembrane</keyword>
<dbReference type="Proteomes" id="UP001253595">
    <property type="component" value="Unassembled WGS sequence"/>
</dbReference>
<feature type="region of interest" description="Disordered" evidence="1">
    <location>
        <begin position="1"/>
        <end position="20"/>
    </location>
</feature>
<accession>A0ABU1UYL1</accession>
<proteinExistence type="predicted"/>
<feature type="transmembrane region" description="Helical" evidence="2">
    <location>
        <begin position="115"/>
        <end position="137"/>
    </location>
</feature>
<dbReference type="EMBL" id="JAVDVX010000003">
    <property type="protein sequence ID" value="MDR7090272.1"/>
    <property type="molecule type" value="Genomic_DNA"/>
</dbReference>
<keyword evidence="4" id="KW-1185">Reference proteome</keyword>
<comment type="caution">
    <text evidence="3">The sequence shown here is derived from an EMBL/GenBank/DDBJ whole genome shotgun (WGS) entry which is preliminary data.</text>
</comment>
<protein>
    <submittedName>
        <fullName evidence="3">Membrane protein YqjE</fullName>
    </submittedName>
</protein>
<evidence type="ECO:0000313" key="3">
    <source>
        <dbReference type="EMBL" id="MDR7090272.1"/>
    </source>
</evidence>
<name>A0ABU1UYL1_9GAMM</name>
<dbReference type="RefSeq" id="WP_310072464.1">
    <property type="nucleotide sequence ID" value="NZ_JAVDVX010000003.1"/>
</dbReference>
<reference evidence="3 4" key="1">
    <citation type="submission" date="2023-07" db="EMBL/GenBank/DDBJ databases">
        <title>Sorghum-associated microbial communities from plants grown in Nebraska, USA.</title>
        <authorList>
            <person name="Schachtman D."/>
        </authorList>
    </citation>
    <scope>NUCLEOTIDE SEQUENCE [LARGE SCALE GENOMIC DNA]</scope>
    <source>
        <strain evidence="3 4">BE190</strain>
    </source>
</reference>
<evidence type="ECO:0000256" key="2">
    <source>
        <dbReference type="SAM" id="Phobius"/>
    </source>
</evidence>
<keyword evidence="2" id="KW-0472">Membrane</keyword>
<keyword evidence="2" id="KW-1133">Transmembrane helix</keyword>
<sequence length="172" mass="19386">MNSHDHKKNSPDVKNPRGSFLGDKLLGESTTENNASPLSSASWEADVEQTLQLGEQLVGFIGGVVDLARVEALLAIRTFPKLIMLWLLMMPVMLLTWCAFSVLMAWAVFAASGQIGLGMLTFFLQQVLLLLVCRWLFVKYRTRMTLPCTRLQIDNFVRSMQDGFNSRDKTKE</sequence>
<evidence type="ECO:0000313" key="4">
    <source>
        <dbReference type="Proteomes" id="UP001253595"/>
    </source>
</evidence>
<gene>
    <name evidence="3" type="ORF">J2X05_002294</name>
</gene>
<feature type="transmembrane region" description="Helical" evidence="2">
    <location>
        <begin position="83"/>
        <end position="109"/>
    </location>
</feature>
<organism evidence="3 4">
    <name type="scientific">Cellvibrio fibrivorans</name>
    <dbReference type="NCBI Taxonomy" id="126350"/>
    <lineage>
        <taxon>Bacteria</taxon>
        <taxon>Pseudomonadati</taxon>
        <taxon>Pseudomonadota</taxon>
        <taxon>Gammaproteobacteria</taxon>
        <taxon>Cellvibrionales</taxon>
        <taxon>Cellvibrionaceae</taxon>
        <taxon>Cellvibrio</taxon>
    </lineage>
</organism>